<keyword evidence="1" id="KW-1185">Reference proteome</keyword>
<evidence type="ECO:0000313" key="1">
    <source>
        <dbReference type="Proteomes" id="UP000694865"/>
    </source>
</evidence>
<dbReference type="RefSeq" id="XP_006819976.1">
    <property type="nucleotide sequence ID" value="XM_006819913.1"/>
</dbReference>
<name>A0ABM0MIY5_SACKO</name>
<sequence length="321" mass="37240">MYARVVKPSKHQTSTNEQRMWQDPREFTSVPPTYTMSRIESYNKKHQSTTRKKVNLSEITFTELENEIKYNIESLIMKSRCSEWRNVLLHFMQFSLSDKLADTLHYFQHLIETVIHVHNIEPERTHVIPVTSLDVSKPSTVSIQQWHHLIASLNLKIEEPDTSFMLTYTSVLVPKHLNICVLEGFLSVLEALLYLGSDIIQLFCRFSPDEGANVLALLQEVLHSPTTDLPVSHSLVVPVWGKYSRTREFLQLIGLTQIKTEQRKRVLRLKCSSRTVMQPNKVANMEDSVCCKDMKALYQQLREPEDQHRRSVTAFELEATT</sequence>
<accession>A0ABM0MIY5</accession>
<evidence type="ECO:0000313" key="2">
    <source>
        <dbReference type="RefSeq" id="XP_006819976.1"/>
    </source>
</evidence>
<dbReference type="GeneID" id="100370076"/>
<reference evidence="2" key="1">
    <citation type="submission" date="2025-08" db="UniProtKB">
        <authorList>
            <consortium name="RefSeq"/>
        </authorList>
    </citation>
    <scope>IDENTIFICATION</scope>
    <source>
        <tissue evidence="2">Testes</tissue>
    </source>
</reference>
<protein>
    <submittedName>
        <fullName evidence="2">Uncharacterized protein LOC100370076</fullName>
    </submittedName>
</protein>
<organism evidence="1 2">
    <name type="scientific">Saccoglossus kowalevskii</name>
    <name type="common">Acorn worm</name>
    <dbReference type="NCBI Taxonomy" id="10224"/>
    <lineage>
        <taxon>Eukaryota</taxon>
        <taxon>Metazoa</taxon>
        <taxon>Hemichordata</taxon>
        <taxon>Enteropneusta</taxon>
        <taxon>Harrimaniidae</taxon>
        <taxon>Saccoglossus</taxon>
    </lineage>
</organism>
<gene>
    <name evidence="2" type="primary">LOC100370076</name>
</gene>
<dbReference type="Proteomes" id="UP000694865">
    <property type="component" value="Unplaced"/>
</dbReference>
<proteinExistence type="predicted"/>